<dbReference type="AlphaFoldDB" id="Q54NJ0"/>
<dbReference type="GeneID" id="8624997"/>
<evidence type="ECO:0000313" key="2">
    <source>
        <dbReference type="EMBL" id="EAL64830.1"/>
    </source>
</evidence>
<dbReference type="Pfam" id="PF11912">
    <property type="entry name" value="CfaA_B_C"/>
    <property type="match status" value="1"/>
</dbReference>
<dbReference type="GlyGen" id="Q54NJ0">
    <property type="glycosylation" value="1 site"/>
</dbReference>
<sequence>MKLILFILLIISIKSIIGQDLYVNFVPFLTEKCNEQPFGIGFSILSGICINNLGSYLQNDEVTPSSWYFKITEYEQTTIITGYNYPEIDCSGFPEVSRFVYGVECVNSPVIVPINATFSGGYKYSSYYTHVTLSKVPMFSDDSVVRGVYSNDESSTDGSVDSCTFDNFIYGTVITKNFQISYQFPFDYSETYSCSSNGTSLLKTCVGNEKCYQKNISMQCNSDESDGHTQIFCS</sequence>
<feature type="chain" id="PRO_5004250074" evidence="1">
    <location>
        <begin position="19"/>
        <end position="234"/>
    </location>
</feature>
<reference evidence="2 3" key="1">
    <citation type="journal article" date="2005" name="Nature">
        <title>The genome of the social amoeba Dictyostelium discoideum.</title>
        <authorList>
            <consortium name="The Dictyostelium discoideum Sequencing Consortium"/>
            <person name="Eichinger L."/>
            <person name="Pachebat J.A."/>
            <person name="Glockner G."/>
            <person name="Rajandream M.A."/>
            <person name="Sucgang R."/>
            <person name="Berriman M."/>
            <person name="Song J."/>
            <person name="Olsen R."/>
            <person name="Szafranski K."/>
            <person name="Xu Q."/>
            <person name="Tunggal B."/>
            <person name="Kummerfeld S."/>
            <person name="Madera M."/>
            <person name="Konfortov B.A."/>
            <person name="Rivero F."/>
            <person name="Bankier A.T."/>
            <person name="Lehmann R."/>
            <person name="Hamlin N."/>
            <person name="Davies R."/>
            <person name="Gaudet P."/>
            <person name="Fey P."/>
            <person name="Pilcher K."/>
            <person name="Chen G."/>
            <person name="Saunders D."/>
            <person name="Sodergren E."/>
            <person name="Davis P."/>
            <person name="Kerhornou A."/>
            <person name="Nie X."/>
            <person name="Hall N."/>
            <person name="Anjard C."/>
            <person name="Hemphill L."/>
            <person name="Bason N."/>
            <person name="Farbrother P."/>
            <person name="Desany B."/>
            <person name="Just E."/>
            <person name="Morio T."/>
            <person name="Rost R."/>
            <person name="Churcher C."/>
            <person name="Cooper J."/>
            <person name="Haydock S."/>
            <person name="van Driessche N."/>
            <person name="Cronin A."/>
            <person name="Goodhead I."/>
            <person name="Muzny D."/>
            <person name="Mourier T."/>
            <person name="Pain A."/>
            <person name="Lu M."/>
            <person name="Harper D."/>
            <person name="Lindsay R."/>
            <person name="Hauser H."/>
            <person name="James K."/>
            <person name="Quiles M."/>
            <person name="Madan Babu M."/>
            <person name="Saito T."/>
            <person name="Buchrieser C."/>
            <person name="Wardroper A."/>
            <person name="Felder M."/>
            <person name="Thangavelu M."/>
            <person name="Johnson D."/>
            <person name="Knights A."/>
            <person name="Loulseged H."/>
            <person name="Mungall K."/>
            <person name="Oliver K."/>
            <person name="Price C."/>
            <person name="Quail M.A."/>
            <person name="Urushihara H."/>
            <person name="Hernandez J."/>
            <person name="Rabbinowitsch E."/>
            <person name="Steffen D."/>
            <person name="Sanders M."/>
            <person name="Ma J."/>
            <person name="Kohara Y."/>
            <person name="Sharp S."/>
            <person name="Simmonds M."/>
            <person name="Spiegler S."/>
            <person name="Tivey A."/>
            <person name="Sugano S."/>
            <person name="White B."/>
            <person name="Walker D."/>
            <person name="Woodward J."/>
            <person name="Winckler T."/>
            <person name="Tanaka Y."/>
            <person name="Shaulsky G."/>
            <person name="Schleicher M."/>
            <person name="Weinstock G."/>
            <person name="Rosenthal A."/>
            <person name="Cox E.C."/>
            <person name="Chisholm R.L."/>
            <person name="Gibbs R."/>
            <person name="Loomis W.F."/>
            <person name="Platzer M."/>
            <person name="Kay R.R."/>
            <person name="Williams J."/>
            <person name="Dear P.H."/>
            <person name="Noegel A.A."/>
            <person name="Barrell B."/>
            <person name="Kuspa A."/>
        </authorList>
    </citation>
    <scope>NUCLEOTIDE SEQUENCE [LARGE SCALE GENOMIC DNA]</scope>
    <source>
        <strain evidence="2 3">AX4</strain>
    </source>
</reference>
<dbReference type="InterPro" id="IPR021837">
    <property type="entry name" value="CfaA/B/C"/>
</dbReference>
<dbReference type="dictyBase" id="DDB_G0285237"/>
<dbReference type="RefSeq" id="XP_638327.1">
    <property type="nucleotide sequence ID" value="XM_633235.1"/>
</dbReference>
<dbReference type="OMA" id="FEINTCD"/>
<dbReference type="PANTHER" id="PTHR33576:SF4">
    <property type="entry name" value="TRANSMEMBRANE PROTEIN"/>
    <property type="match status" value="1"/>
</dbReference>
<dbReference type="FunCoup" id="Q54NJ0">
    <property type="interactions" value="877"/>
</dbReference>
<dbReference type="PANTHER" id="PTHR33576">
    <property type="entry name" value="CARBOHYDRATE BINDING DOMAIN-CONTAINING PROTEIN-RELATED"/>
    <property type="match status" value="1"/>
</dbReference>
<evidence type="ECO:0000256" key="1">
    <source>
        <dbReference type="SAM" id="SignalP"/>
    </source>
</evidence>
<keyword evidence="3" id="KW-1185">Reference proteome</keyword>
<dbReference type="PhylomeDB" id="Q54NJ0"/>
<dbReference type="eggNOG" id="ENOG502RIJ3">
    <property type="taxonomic scope" value="Eukaryota"/>
</dbReference>
<keyword evidence="1" id="KW-0732">Signal</keyword>
<dbReference type="EMBL" id="AAFI02000076">
    <property type="protein sequence ID" value="EAL64830.1"/>
    <property type="molecule type" value="Genomic_DNA"/>
</dbReference>
<dbReference type="InParanoid" id="Q54NJ0"/>
<proteinExistence type="predicted"/>
<organism evidence="2 3">
    <name type="scientific">Dictyostelium discoideum</name>
    <name type="common">Social amoeba</name>
    <dbReference type="NCBI Taxonomy" id="44689"/>
    <lineage>
        <taxon>Eukaryota</taxon>
        <taxon>Amoebozoa</taxon>
        <taxon>Evosea</taxon>
        <taxon>Eumycetozoa</taxon>
        <taxon>Dictyostelia</taxon>
        <taxon>Dictyosteliales</taxon>
        <taxon>Dictyosteliaceae</taxon>
        <taxon>Dictyostelium</taxon>
    </lineage>
</organism>
<name>Q54NJ0_DICDI</name>
<gene>
    <name evidence="2" type="ORF">DDB_G0285237</name>
</gene>
<dbReference type="KEGG" id="ddi:DDB_G0285237"/>
<dbReference type="PaxDb" id="44689-DDB0218685"/>
<accession>Q54NJ0</accession>
<evidence type="ECO:0000313" key="3">
    <source>
        <dbReference type="Proteomes" id="UP000002195"/>
    </source>
</evidence>
<feature type="signal peptide" evidence="1">
    <location>
        <begin position="1"/>
        <end position="18"/>
    </location>
</feature>
<dbReference type="HOGENOM" id="CLU_093656_0_0_1"/>
<dbReference type="VEuPathDB" id="AmoebaDB:DDB_G0285237"/>
<comment type="caution">
    <text evidence="2">The sequence shown here is derived from an EMBL/GenBank/DDBJ whole genome shotgun (WGS) entry which is preliminary data.</text>
</comment>
<dbReference type="Proteomes" id="UP000002195">
    <property type="component" value="Unassembled WGS sequence"/>
</dbReference>
<protein>
    <submittedName>
        <fullName evidence="2">Uncharacterized protein</fullName>
    </submittedName>
</protein>